<dbReference type="GO" id="GO:0043168">
    <property type="term" value="F:anion binding"/>
    <property type="evidence" value="ECO:0007669"/>
    <property type="project" value="UniProtKB-ARBA"/>
</dbReference>
<organism evidence="3">
    <name type="scientific">uncultured Poseidoniia archaeon</name>
    <dbReference type="NCBI Taxonomy" id="1697135"/>
    <lineage>
        <taxon>Archaea</taxon>
        <taxon>Methanobacteriati</taxon>
        <taxon>Thermoplasmatota</taxon>
        <taxon>Candidatus Poseidoniia</taxon>
        <taxon>environmental samples</taxon>
    </lineage>
</organism>
<dbReference type="Gene3D" id="3.90.180.10">
    <property type="entry name" value="Medium-chain alcohol dehydrogenases, catalytic domain"/>
    <property type="match status" value="1"/>
</dbReference>
<dbReference type="PANTHER" id="PTHR44054">
    <property type="entry name" value="SYNAPTIC VESICLE MEMBRANE PROTEIN VAT-1 HOMOLOG-LIKE"/>
    <property type="match status" value="1"/>
</dbReference>
<dbReference type="InterPro" id="IPR020843">
    <property type="entry name" value="ER"/>
</dbReference>
<dbReference type="Pfam" id="PF00107">
    <property type="entry name" value="ADH_zinc_N"/>
    <property type="match status" value="1"/>
</dbReference>
<dbReference type="Pfam" id="PF08240">
    <property type="entry name" value="ADH_N"/>
    <property type="match status" value="1"/>
</dbReference>
<dbReference type="EMBL" id="KP211852">
    <property type="protein sequence ID" value="ANV79802.1"/>
    <property type="molecule type" value="Genomic_DNA"/>
</dbReference>
<protein>
    <submittedName>
        <fullName evidence="3">Putative NADPH:quinone reductase</fullName>
    </submittedName>
</protein>
<dbReference type="InterPro" id="IPR002364">
    <property type="entry name" value="Quin_OxRdtase/zeta-crystal_CS"/>
</dbReference>
<dbReference type="GO" id="GO:0044281">
    <property type="term" value="P:small molecule metabolic process"/>
    <property type="evidence" value="ECO:0007669"/>
    <property type="project" value="UniProtKB-ARBA"/>
</dbReference>
<name>A0A1B1TBZ3_9ARCH</name>
<dbReference type="PANTHER" id="PTHR44054:SF1">
    <property type="entry name" value="SYNAPTIC VESICLE MEMBRANE PROTEIN VAT-1 HOMOLOG"/>
    <property type="match status" value="1"/>
</dbReference>
<keyword evidence="1" id="KW-0560">Oxidoreductase</keyword>
<dbReference type="GO" id="GO:0008270">
    <property type="term" value="F:zinc ion binding"/>
    <property type="evidence" value="ECO:0007669"/>
    <property type="project" value="InterPro"/>
</dbReference>
<dbReference type="GO" id="GO:0016616">
    <property type="term" value="F:oxidoreductase activity, acting on the CH-OH group of donors, NAD or NADP as acceptor"/>
    <property type="evidence" value="ECO:0007669"/>
    <property type="project" value="UniProtKB-ARBA"/>
</dbReference>
<dbReference type="AlphaFoldDB" id="A0A1B1TBZ3"/>
<dbReference type="SUPFAM" id="SSF50129">
    <property type="entry name" value="GroES-like"/>
    <property type="match status" value="1"/>
</dbReference>
<dbReference type="GO" id="GO:0030554">
    <property type="term" value="F:adenyl nucleotide binding"/>
    <property type="evidence" value="ECO:0007669"/>
    <property type="project" value="UniProtKB-ARBA"/>
</dbReference>
<accession>A0A1B1TBZ3</accession>
<dbReference type="InterPro" id="IPR052100">
    <property type="entry name" value="SV-ATPase_mito-regulator"/>
</dbReference>
<sequence>MKKIVYTRIGGPDSIEIISEKLEKTVENQVKVRVYRAGINFADLMMRQGLYGSNPDFPFTPGYEVSGIITEIGEDVDHLGIGDRVIAMTGFGGYAEEVIVSSNRIIPIPDNMSFDQAAAMPVTYGTAYHMLVHLGGIKRGDAILIHHAAGGVGTAAAQICKSFGAELIIGTASKAKKEFVESMGMYFVDRDNEDFVKVCKKLTDGKGVHQAIDPVAGKHLMRSYNSLRNGGKLHCFGASSAVPKEKRSIIAALRMWINTPKFNPMKMMNSNKAIFGVHMGRMEDEEIFRKHLKDLTALLEKGEINPIIDSVWRFEEVSGAQKHMHQRKNKGKVLLDFSPKL</sequence>
<evidence type="ECO:0000256" key="1">
    <source>
        <dbReference type="ARBA" id="ARBA00023002"/>
    </source>
</evidence>
<dbReference type="SMART" id="SM00829">
    <property type="entry name" value="PKS_ER"/>
    <property type="match status" value="1"/>
</dbReference>
<dbReference type="SUPFAM" id="SSF51735">
    <property type="entry name" value="NAD(P)-binding Rossmann-fold domains"/>
    <property type="match status" value="1"/>
</dbReference>
<dbReference type="InterPro" id="IPR013154">
    <property type="entry name" value="ADH-like_N"/>
</dbReference>
<dbReference type="InterPro" id="IPR011032">
    <property type="entry name" value="GroES-like_sf"/>
</dbReference>
<evidence type="ECO:0000259" key="2">
    <source>
        <dbReference type="SMART" id="SM00829"/>
    </source>
</evidence>
<dbReference type="PROSITE" id="PS01162">
    <property type="entry name" value="QOR_ZETA_CRYSTAL"/>
    <property type="match status" value="1"/>
</dbReference>
<feature type="domain" description="Enoyl reductase (ER)" evidence="2">
    <location>
        <begin position="10"/>
        <end position="335"/>
    </location>
</feature>
<reference evidence="3" key="1">
    <citation type="submission" date="2014-11" db="EMBL/GenBank/DDBJ databases">
        <authorList>
            <person name="Zhu J."/>
            <person name="Qi W."/>
            <person name="Song R."/>
        </authorList>
    </citation>
    <scope>NUCLEOTIDE SEQUENCE</scope>
</reference>
<dbReference type="InterPro" id="IPR013149">
    <property type="entry name" value="ADH-like_C"/>
</dbReference>
<evidence type="ECO:0000313" key="3">
    <source>
        <dbReference type="EMBL" id="ANV79802.1"/>
    </source>
</evidence>
<reference evidence="3" key="2">
    <citation type="journal article" date="2015" name="ISME J.">
        <title>A new class of marine Euryarchaeota group II from the Mediterranean deep chlorophyll maximum.</title>
        <authorList>
            <person name="Martin-Cuadrado A.B."/>
            <person name="Garcia-Heredia I."/>
            <person name="Molto A.G."/>
            <person name="Lopez-Ubeda R."/>
            <person name="Kimes N."/>
            <person name="Lopez-Garcia P."/>
            <person name="Moreira D."/>
            <person name="Rodriguez-Valera F."/>
        </authorList>
    </citation>
    <scope>NUCLEOTIDE SEQUENCE</scope>
</reference>
<proteinExistence type="predicted"/>
<dbReference type="Gene3D" id="3.40.50.720">
    <property type="entry name" value="NAD(P)-binding Rossmann-like Domain"/>
    <property type="match status" value="1"/>
</dbReference>
<dbReference type="InterPro" id="IPR036291">
    <property type="entry name" value="NAD(P)-bd_dom_sf"/>
</dbReference>